<gene>
    <name evidence="3" type="ORF">GO620_012535</name>
</gene>
<accession>A0A6I4I0F6</accession>
<dbReference type="SMART" id="SM00028">
    <property type="entry name" value="TPR"/>
    <property type="match status" value="3"/>
</dbReference>
<keyword evidence="2" id="KW-0472">Membrane</keyword>
<evidence type="ECO:0000256" key="2">
    <source>
        <dbReference type="SAM" id="Phobius"/>
    </source>
</evidence>
<keyword evidence="1" id="KW-0802">TPR repeat</keyword>
<keyword evidence="2" id="KW-1133">Transmembrane helix</keyword>
<dbReference type="Gene3D" id="1.25.40.10">
    <property type="entry name" value="Tetratricopeptide repeat domain"/>
    <property type="match status" value="2"/>
</dbReference>
<dbReference type="AlphaFoldDB" id="A0A6I4I0F6"/>
<dbReference type="Pfam" id="PF13432">
    <property type="entry name" value="TPR_16"/>
    <property type="match status" value="1"/>
</dbReference>
<dbReference type="SUPFAM" id="SSF48452">
    <property type="entry name" value="TPR-like"/>
    <property type="match status" value="1"/>
</dbReference>
<evidence type="ECO:0000313" key="4">
    <source>
        <dbReference type="Proteomes" id="UP000429232"/>
    </source>
</evidence>
<dbReference type="EMBL" id="CP066775">
    <property type="protein sequence ID" value="QQL49000.1"/>
    <property type="molecule type" value="Genomic_DNA"/>
</dbReference>
<reference evidence="3 4" key="1">
    <citation type="submission" date="2020-12" db="EMBL/GenBank/DDBJ databases">
        <title>HMF7856_wgs.fasta genome submission.</title>
        <authorList>
            <person name="Kang H."/>
            <person name="Kim H."/>
            <person name="Joh K."/>
        </authorList>
    </citation>
    <scope>NUCLEOTIDE SEQUENCE [LARGE SCALE GENOMIC DNA]</scope>
    <source>
        <strain evidence="3 4">HMF7856</strain>
    </source>
</reference>
<sequence>MSTTETNTKAAEPVKEVKPNSGSFVQENQKSLMFIIGAVIVLVAIYFAYQKLYLAPREAKAADQMHVAQDAWDKKDWDKAIKGDGSYPGFEKILADYSNTKAANLAYYYLGMAYLNKGEYKKAIDNLNGYRADDQMVASEALGGIGDAYVELKDYDKAVTNFKKAADKANNKFLSPFYLKKLGLVYEAQKNNSDALDAYKRIKSDYPESTEASTIDEYIARVQAKM</sequence>
<dbReference type="KEGG" id="mgik:GO620_012535"/>
<dbReference type="InterPro" id="IPR019734">
    <property type="entry name" value="TPR_rpt"/>
</dbReference>
<keyword evidence="4" id="KW-1185">Reference proteome</keyword>
<dbReference type="Pfam" id="PF13174">
    <property type="entry name" value="TPR_6"/>
    <property type="match status" value="1"/>
</dbReference>
<evidence type="ECO:0000256" key="1">
    <source>
        <dbReference type="PROSITE-ProRule" id="PRU00339"/>
    </source>
</evidence>
<protein>
    <submittedName>
        <fullName evidence="3">Tetratricopeptide repeat protein</fullName>
    </submittedName>
</protein>
<proteinExistence type="predicted"/>
<organism evidence="3 4">
    <name type="scientific">Mucilaginibacter ginkgonis</name>
    <dbReference type="NCBI Taxonomy" id="2682091"/>
    <lineage>
        <taxon>Bacteria</taxon>
        <taxon>Pseudomonadati</taxon>
        <taxon>Bacteroidota</taxon>
        <taxon>Sphingobacteriia</taxon>
        <taxon>Sphingobacteriales</taxon>
        <taxon>Sphingobacteriaceae</taxon>
        <taxon>Mucilaginibacter</taxon>
    </lineage>
</organism>
<evidence type="ECO:0000313" key="3">
    <source>
        <dbReference type="EMBL" id="QQL49000.1"/>
    </source>
</evidence>
<dbReference type="RefSeq" id="WP_157525696.1">
    <property type="nucleotide sequence ID" value="NZ_CP066775.1"/>
</dbReference>
<keyword evidence="2" id="KW-0812">Transmembrane</keyword>
<dbReference type="InterPro" id="IPR011990">
    <property type="entry name" value="TPR-like_helical_dom_sf"/>
</dbReference>
<dbReference type="Proteomes" id="UP000429232">
    <property type="component" value="Chromosome"/>
</dbReference>
<dbReference type="PROSITE" id="PS50005">
    <property type="entry name" value="TPR"/>
    <property type="match status" value="1"/>
</dbReference>
<feature type="transmembrane region" description="Helical" evidence="2">
    <location>
        <begin position="31"/>
        <end position="49"/>
    </location>
</feature>
<feature type="repeat" description="TPR" evidence="1">
    <location>
        <begin position="139"/>
        <end position="172"/>
    </location>
</feature>
<name>A0A6I4I0F6_9SPHI</name>